<dbReference type="PANTHER" id="PTHR30537">
    <property type="entry name" value="HTH-TYPE TRANSCRIPTIONAL REGULATOR"/>
    <property type="match status" value="1"/>
</dbReference>
<dbReference type="OrthoDB" id="464481at2"/>
<dbReference type="Gene3D" id="3.40.190.10">
    <property type="entry name" value="Periplasmic binding protein-like II"/>
    <property type="match status" value="2"/>
</dbReference>
<dbReference type="KEGG" id="ncu:F0U83_12805"/>
<sequence length="303" mass="33913">MNISKGRLPLKSLSIFGVVAEVSSFKKAAEVLCVTPQAVSLQMKGLEEQLGLVLFERFPSGIRLTAAGERLYEYTQRSFGLLEQGIKEAQSCQQRRQFRINASPWFAVHRLLPALSQFESAYPDVDIRVTASARFPDFQSDNLDCAIQWGWGEWPSSAKQLLLKDDKRLVCAPSLLSQQMPLKTPQDLKHHRLLCTELSFSLWEKLANTLGLDLLVEQQALILDSQASQVEATENGLGVALLSDRAALPACESGRLVMPLWQESLSEINPALLPGYWLVMREGREADPLLTHFKTWISSFLTV</sequence>
<reference evidence="6 7" key="1">
    <citation type="journal article" date="2019" name="Biochem. Eng. J.">
        <title>Metabolic engineering of the marine bacteria Neptunomonas concharum for the production of acetoin and meso-2,3-butanediol from acetate.</title>
        <authorList>
            <person name="Li W."/>
            <person name="Pu N."/>
            <person name="Liu C.-X."/>
            <person name="Yuan Q.-P."/>
            <person name="Li Z.-J."/>
        </authorList>
    </citation>
    <scope>NUCLEOTIDE SEQUENCE [LARGE SCALE GENOMIC DNA]</scope>
    <source>
        <strain evidence="6 7">JCM17730</strain>
    </source>
</reference>
<keyword evidence="4" id="KW-0804">Transcription</keyword>
<dbReference type="Pfam" id="PF03466">
    <property type="entry name" value="LysR_substrate"/>
    <property type="match status" value="1"/>
</dbReference>
<evidence type="ECO:0000313" key="6">
    <source>
        <dbReference type="EMBL" id="QEQ97524.1"/>
    </source>
</evidence>
<keyword evidence="7" id="KW-1185">Reference proteome</keyword>
<dbReference type="AlphaFoldDB" id="A0A5P1RCY0"/>
<dbReference type="PANTHER" id="PTHR30537:SF26">
    <property type="entry name" value="GLYCINE CLEAVAGE SYSTEM TRANSCRIPTIONAL ACTIVATOR"/>
    <property type="match status" value="1"/>
</dbReference>
<keyword evidence="3" id="KW-0238">DNA-binding</keyword>
<dbReference type="InterPro" id="IPR000847">
    <property type="entry name" value="LysR_HTH_N"/>
</dbReference>
<dbReference type="InterPro" id="IPR036388">
    <property type="entry name" value="WH-like_DNA-bd_sf"/>
</dbReference>
<dbReference type="SUPFAM" id="SSF53850">
    <property type="entry name" value="Periplasmic binding protein-like II"/>
    <property type="match status" value="1"/>
</dbReference>
<proteinExistence type="inferred from homology"/>
<accession>A0A5P1RCY0</accession>
<dbReference type="InterPro" id="IPR058163">
    <property type="entry name" value="LysR-type_TF_proteobact-type"/>
</dbReference>
<dbReference type="GO" id="GO:0003700">
    <property type="term" value="F:DNA-binding transcription factor activity"/>
    <property type="evidence" value="ECO:0007669"/>
    <property type="project" value="InterPro"/>
</dbReference>
<dbReference type="RefSeq" id="WP_138986836.1">
    <property type="nucleotide sequence ID" value="NZ_CP043869.1"/>
</dbReference>
<protein>
    <submittedName>
        <fullName evidence="6">LysR family transcriptional regulator</fullName>
    </submittedName>
</protein>
<evidence type="ECO:0000259" key="5">
    <source>
        <dbReference type="PROSITE" id="PS50931"/>
    </source>
</evidence>
<dbReference type="Proteomes" id="UP000324760">
    <property type="component" value="Chromosome"/>
</dbReference>
<dbReference type="InterPro" id="IPR005119">
    <property type="entry name" value="LysR_subst-bd"/>
</dbReference>
<organism evidence="6 7">
    <name type="scientific">Neptunomonas concharum</name>
    <dbReference type="NCBI Taxonomy" id="1031538"/>
    <lineage>
        <taxon>Bacteria</taxon>
        <taxon>Pseudomonadati</taxon>
        <taxon>Pseudomonadota</taxon>
        <taxon>Gammaproteobacteria</taxon>
        <taxon>Oceanospirillales</taxon>
        <taxon>Oceanospirillaceae</taxon>
        <taxon>Neptunomonas</taxon>
    </lineage>
</organism>
<dbReference type="EMBL" id="CP043869">
    <property type="protein sequence ID" value="QEQ97524.1"/>
    <property type="molecule type" value="Genomic_DNA"/>
</dbReference>
<dbReference type="GO" id="GO:0043565">
    <property type="term" value="F:sequence-specific DNA binding"/>
    <property type="evidence" value="ECO:0007669"/>
    <property type="project" value="TreeGrafter"/>
</dbReference>
<evidence type="ECO:0000256" key="4">
    <source>
        <dbReference type="ARBA" id="ARBA00023163"/>
    </source>
</evidence>
<dbReference type="GO" id="GO:0006351">
    <property type="term" value="P:DNA-templated transcription"/>
    <property type="evidence" value="ECO:0007669"/>
    <property type="project" value="TreeGrafter"/>
</dbReference>
<feature type="domain" description="HTH lysR-type" evidence="5">
    <location>
        <begin position="8"/>
        <end position="65"/>
    </location>
</feature>
<keyword evidence="2" id="KW-0805">Transcription regulation</keyword>
<evidence type="ECO:0000256" key="2">
    <source>
        <dbReference type="ARBA" id="ARBA00023015"/>
    </source>
</evidence>
<name>A0A5P1RCY0_9GAMM</name>
<comment type="similarity">
    <text evidence="1">Belongs to the LysR transcriptional regulatory family.</text>
</comment>
<dbReference type="InterPro" id="IPR036390">
    <property type="entry name" value="WH_DNA-bd_sf"/>
</dbReference>
<dbReference type="Pfam" id="PF00126">
    <property type="entry name" value="HTH_1"/>
    <property type="match status" value="1"/>
</dbReference>
<dbReference type="SUPFAM" id="SSF46785">
    <property type="entry name" value="Winged helix' DNA-binding domain"/>
    <property type="match status" value="1"/>
</dbReference>
<gene>
    <name evidence="6" type="ORF">F0U83_12805</name>
</gene>
<evidence type="ECO:0000256" key="1">
    <source>
        <dbReference type="ARBA" id="ARBA00009437"/>
    </source>
</evidence>
<dbReference type="PROSITE" id="PS50931">
    <property type="entry name" value="HTH_LYSR"/>
    <property type="match status" value="1"/>
</dbReference>
<dbReference type="Gene3D" id="1.10.10.10">
    <property type="entry name" value="Winged helix-like DNA-binding domain superfamily/Winged helix DNA-binding domain"/>
    <property type="match status" value="1"/>
</dbReference>
<evidence type="ECO:0000256" key="3">
    <source>
        <dbReference type="ARBA" id="ARBA00023125"/>
    </source>
</evidence>
<evidence type="ECO:0000313" key="7">
    <source>
        <dbReference type="Proteomes" id="UP000324760"/>
    </source>
</evidence>